<dbReference type="InterPro" id="IPR011600">
    <property type="entry name" value="Pept_C14_caspase"/>
</dbReference>
<dbReference type="Proteomes" id="UP000320735">
    <property type="component" value="Unassembled WGS sequence"/>
</dbReference>
<keyword evidence="3" id="KW-1185">Reference proteome</keyword>
<dbReference type="PANTHER" id="PTHR48104">
    <property type="entry name" value="METACASPASE-4"/>
    <property type="match status" value="1"/>
</dbReference>
<dbReference type="Gene3D" id="3.40.50.1460">
    <property type="match status" value="1"/>
</dbReference>
<dbReference type="GO" id="GO:0005737">
    <property type="term" value="C:cytoplasm"/>
    <property type="evidence" value="ECO:0007669"/>
    <property type="project" value="TreeGrafter"/>
</dbReference>
<dbReference type="GO" id="GO:0006508">
    <property type="term" value="P:proteolysis"/>
    <property type="evidence" value="ECO:0007669"/>
    <property type="project" value="InterPro"/>
</dbReference>
<dbReference type="EMBL" id="SJPP01000006">
    <property type="protein sequence ID" value="TWU03023.1"/>
    <property type="molecule type" value="Genomic_DNA"/>
</dbReference>
<feature type="domain" description="Peptidase C14 caspase" evidence="1">
    <location>
        <begin position="18"/>
        <end position="261"/>
    </location>
</feature>
<gene>
    <name evidence="2" type="ORF">CA54_61070</name>
</gene>
<accession>A0A5C6ASJ8</accession>
<comment type="caution">
    <text evidence="2">The sequence shown here is derived from an EMBL/GenBank/DDBJ whole genome shotgun (WGS) entry which is preliminary data.</text>
</comment>
<proteinExistence type="predicted"/>
<dbReference type="GO" id="GO:0004197">
    <property type="term" value="F:cysteine-type endopeptidase activity"/>
    <property type="evidence" value="ECO:0007669"/>
    <property type="project" value="InterPro"/>
</dbReference>
<sequence>MSFSMSLHIGVNEVDPDTYGEVPRLRSAVKDAEAMEQIATDLEYQDTFHLHNEDATVSAVLTRIGEMALQIEPGGVAMVTYAGHGSEVPDDTGDEQSGRDQTWVLYDKMLIDDQLRAMWGRFAPGVRVFFVSDSCHSGSMARTFKEAINKLKDNTPQFLLGTRDFIGPDIPKERILPPDAALQAFSKYESEIVSTQWTCGNRGLGVIGATVISLAACQDDEVAGDGANNGVFTAALLQVWNNGQFSGSSQQFLDAIARKTRMYQRPRFEAFGASNPGMMEQIPFGVALSGVSPNDTGDEQSGRDETWVLYDKMLIDDQLRAAIVRSPRVQRAKDLLAANGVYQQGCSAFIIHVLQVPWENANALMGNNPISAGTWPNYTGLSPGNIVGWKSTSGSGHVAIYIGEADTKFIDVREPGAESRPRAIVNGYGRSQELFKSSRF</sequence>
<dbReference type="InterPro" id="IPR050452">
    <property type="entry name" value="Metacaspase"/>
</dbReference>
<evidence type="ECO:0000313" key="3">
    <source>
        <dbReference type="Proteomes" id="UP000320735"/>
    </source>
</evidence>
<dbReference type="Pfam" id="PF00656">
    <property type="entry name" value="Peptidase_C14"/>
    <property type="match status" value="1"/>
</dbReference>
<protein>
    <submittedName>
        <fullName evidence="2">Caspase domain protein</fullName>
    </submittedName>
</protein>
<dbReference type="PANTHER" id="PTHR48104:SF30">
    <property type="entry name" value="METACASPASE-1"/>
    <property type="match status" value="1"/>
</dbReference>
<dbReference type="AlphaFoldDB" id="A0A5C6ASJ8"/>
<dbReference type="OrthoDB" id="1491023at2"/>
<dbReference type="SUPFAM" id="SSF52129">
    <property type="entry name" value="Caspase-like"/>
    <property type="match status" value="1"/>
</dbReference>
<name>A0A5C6ASJ8_9PLAN</name>
<dbReference type="InterPro" id="IPR029030">
    <property type="entry name" value="Caspase-like_dom_sf"/>
</dbReference>
<evidence type="ECO:0000313" key="2">
    <source>
        <dbReference type="EMBL" id="TWU03023.1"/>
    </source>
</evidence>
<evidence type="ECO:0000259" key="1">
    <source>
        <dbReference type="Pfam" id="PF00656"/>
    </source>
</evidence>
<organism evidence="2 3">
    <name type="scientific">Symmachiella macrocystis</name>
    <dbReference type="NCBI Taxonomy" id="2527985"/>
    <lineage>
        <taxon>Bacteria</taxon>
        <taxon>Pseudomonadati</taxon>
        <taxon>Planctomycetota</taxon>
        <taxon>Planctomycetia</taxon>
        <taxon>Planctomycetales</taxon>
        <taxon>Planctomycetaceae</taxon>
        <taxon>Symmachiella</taxon>
    </lineage>
</organism>
<reference evidence="2 3" key="1">
    <citation type="submission" date="2019-02" db="EMBL/GenBank/DDBJ databases">
        <title>Deep-cultivation of Planctomycetes and their phenomic and genomic characterization uncovers novel biology.</title>
        <authorList>
            <person name="Wiegand S."/>
            <person name="Jogler M."/>
            <person name="Boedeker C."/>
            <person name="Pinto D."/>
            <person name="Vollmers J."/>
            <person name="Rivas-Marin E."/>
            <person name="Kohn T."/>
            <person name="Peeters S.H."/>
            <person name="Heuer A."/>
            <person name="Rast P."/>
            <person name="Oberbeckmann S."/>
            <person name="Bunk B."/>
            <person name="Jeske O."/>
            <person name="Meyerdierks A."/>
            <person name="Storesund J.E."/>
            <person name="Kallscheuer N."/>
            <person name="Luecker S."/>
            <person name="Lage O.M."/>
            <person name="Pohl T."/>
            <person name="Merkel B.J."/>
            <person name="Hornburger P."/>
            <person name="Mueller R.-W."/>
            <person name="Bruemmer F."/>
            <person name="Labrenz M."/>
            <person name="Spormann A.M."/>
            <person name="Op Den Camp H."/>
            <person name="Overmann J."/>
            <person name="Amann R."/>
            <person name="Jetten M.S.M."/>
            <person name="Mascher T."/>
            <person name="Medema M.H."/>
            <person name="Devos D.P."/>
            <person name="Kaster A.-K."/>
            <person name="Ovreas L."/>
            <person name="Rohde M."/>
            <person name="Galperin M.Y."/>
            <person name="Jogler C."/>
        </authorList>
    </citation>
    <scope>NUCLEOTIDE SEQUENCE [LARGE SCALE GENOMIC DNA]</scope>
    <source>
        <strain evidence="2 3">CA54</strain>
    </source>
</reference>
<dbReference type="RefSeq" id="WP_146374485.1">
    <property type="nucleotide sequence ID" value="NZ_SJPP01000006.1"/>
</dbReference>